<comment type="pathway">
    <text evidence="2 10">Purine metabolism; IMP biosynthesis via de novo pathway; 5-formamido-1-(5-phospho-D-ribosyl)imidazole-4-carboxamide from 5-amino-1-(5-phospho-D-ribosyl)imidazole-4-carboxamide (10-formyl THF route): step 1/1.</text>
</comment>
<comment type="caution">
    <text evidence="12">The sequence shown here is derived from an EMBL/GenBank/DDBJ whole genome shotgun (WGS) entry which is preliminary data.</text>
</comment>
<dbReference type="PIRSF" id="PIRSF000414">
    <property type="entry name" value="AICARFT_IMPCHas"/>
    <property type="match status" value="1"/>
</dbReference>
<evidence type="ECO:0000256" key="5">
    <source>
        <dbReference type="ARBA" id="ARBA00022755"/>
    </source>
</evidence>
<evidence type="ECO:0000313" key="13">
    <source>
        <dbReference type="Proteomes" id="UP001269402"/>
    </source>
</evidence>
<dbReference type="HAMAP" id="MF_00139">
    <property type="entry name" value="PurH"/>
    <property type="match status" value="1"/>
</dbReference>
<dbReference type="EC" id="3.5.4.10" evidence="10"/>
<dbReference type="FunFam" id="3.40.50.1380:FF:000001">
    <property type="entry name" value="Bifunctional purine biosynthesis protein PurH"/>
    <property type="match status" value="1"/>
</dbReference>
<evidence type="ECO:0000256" key="7">
    <source>
        <dbReference type="ARBA" id="ARBA00023268"/>
    </source>
</evidence>
<dbReference type="PANTHER" id="PTHR11692">
    <property type="entry name" value="BIFUNCTIONAL PURINE BIOSYNTHESIS PROTEIN PURH"/>
    <property type="match status" value="1"/>
</dbReference>
<keyword evidence="4 10" id="KW-0808">Transferase</keyword>
<dbReference type="PANTHER" id="PTHR11692:SF0">
    <property type="entry name" value="BIFUNCTIONAL PURINE BIOSYNTHESIS PROTEIN ATIC"/>
    <property type="match status" value="1"/>
</dbReference>
<feature type="domain" description="MGS-like" evidence="11">
    <location>
        <begin position="8"/>
        <end position="158"/>
    </location>
</feature>
<dbReference type="RefSeq" id="WP_097625075.1">
    <property type="nucleotide sequence ID" value="NZ_JAILYG010000018.1"/>
</dbReference>
<evidence type="ECO:0000256" key="9">
    <source>
        <dbReference type="ARBA" id="ARBA00050687"/>
    </source>
</evidence>
<accession>A0AAW8P974</accession>
<comment type="domain">
    <text evidence="10">The IMP cyclohydrolase activity resides in the N-terminal region.</text>
</comment>
<proteinExistence type="inferred from homology"/>
<keyword evidence="7 10" id="KW-0511">Multifunctional enzyme</keyword>
<evidence type="ECO:0000259" key="11">
    <source>
        <dbReference type="PROSITE" id="PS51855"/>
    </source>
</evidence>
<dbReference type="Pfam" id="PF01808">
    <property type="entry name" value="AICARFT_IMPCHas"/>
    <property type="match status" value="1"/>
</dbReference>
<evidence type="ECO:0000313" key="12">
    <source>
        <dbReference type="EMBL" id="MDR9763582.1"/>
    </source>
</evidence>
<dbReference type="Gene3D" id="3.40.140.20">
    <property type="match status" value="2"/>
</dbReference>
<dbReference type="InterPro" id="IPR024051">
    <property type="entry name" value="AICAR_Tfase_dup_dom_sf"/>
</dbReference>
<gene>
    <name evidence="10 12" type="primary">purH</name>
    <name evidence="12" type="ORF">RJJ37_28800</name>
</gene>
<dbReference type="GO" id="GO:0005829">
    <property type="term" value="C:cytosol"/>
    <property type="evidence" value="ECO:0007669"/>
    <property type="project" value="TreeGrafter"/>
</dbReference>
<dbReference type="GO" id="GO:0006189">
    <property type="term" value="P:'de novo' IMP biosynthetic process"/>
    <property type="evidence" value="ECO:0007669"/>
    <property type="project" value="UniProtKB-UniRule"/>
</dbReference>
<dbReference type="FunFam" id="3.40.140.20:FF:000002">
    <property type="entry name" value="Bifunctional purine biosynthesis protein PurH"/>
    <property type="match status" value="1"/>
</dbReference>
<comment type="similarity">
    <text evidence="3 10">Belongs to the PurH family.</text>
</comment>
<dbReference type="GO" id="GO:0003937">
    <property type="term" value="F:IMP cyclohydrolase activity"/>
    <property type="evidence" value="ECO:0007669"/>
    <property type="project" value="UniProtKB-UniRule"/>
</dbReference>
<dbReference type="SMART" id="SM00798">
    <property type="entry name" value="AICARFT_IMPCHas"/>
    <property type="match status" value="1"/>
</dbReference>
<dbReference type="InterPro" id="IPR011607">
    <property type="entry name" value="MGS-like_dom"/>
</dbReference>
<dbReference type="GO" id="GO:0004643">
    <property type="term" value="F:phosphoribosylaminoimidazolecarboxamide formyltransferase activity"/>
    <property type="evidence" value="ECO:0007669"/>
    <property type="project" value="UniProtKB-UniRule"/>
</dbReference>
<dbReference type="SUPFAM" id="SSF52335">
    <property type="entry name" value="Methylglyoxal synthase-like"/>
    <property type="match status" value="1"/>
</dbReference>
<dbReference type="FunFam" id="3.40.140.20:FF:000001">
    <property type="entry name" value="Bifunctional purine biosynthesis protein PurH"/>
    <property type="match status" value="1"/>
</dbReference>
<comment type="catalytic activity">
    <reaction evidence="8 10">
        <text>(6R)-10-formyltetrahydrofolate + 5-amino-1-(5-phospho-beta-D-ribosyl)imidazole-4-carboxamide = 5-formamido-1-(5-phospho-D-ribosyl)imidazole-4-carboxamide + (6S)-5,6,7,8-tetrahydrofolate</text>
        <dbReference type="Rhea" id="RHEA:22192"/>
        <dbReference type="ChEBI" id="CHEBI:57453"/>
        <dbReference type="ChEBI" id="CHEBI:58467"/>
        <dbReference type="ChEBI" id="CHEBI:58475"/>
        <dbReference type="ChEBI" id="CHEBI:195366"/>
        <dbReference type="EC" id="2.1.2.3"/>
    </reaction>
</comment>
<dbReference type="CDD" id="cd01421">
    <property type="entry name" value="IMPCH"/>
    <property type="match status" value="1"/>
</dbReference>
<comment type="pathway">
    <text evidence="1 10">Purine metabolism; IMP biosynthesis via de novo pathway; IMP from 5-formamido-1-(5-phospho-D-ribosyl)imidazole-4-carboxamide: step 1/1.</text>
</comment>
<evidence type="ECO:0000256" key="8">
    <source>
        <dbReference type="ARBA" id="ARBA00050488"/>
    </source>
</evidence>
<sequence length="538" mass="57051">MAVISKKIPAPDKVEIKTALLSVFDKTGIVELAQALSERGVRLLSTGGTYKAIAAAGLAVTDVSEITGFPEIMDGRVKTLHPTVHGGLLAIRDDSEHQEAMKTHGIEAIDLAVINLYPFEEVRAAGGDYPTTVENIDIGGPAMIRASAKNHAYVTILTDPNDYAEFKEQLSADAGKTAYAFRQRMAAKAYARTAAYDAVISNWFAEALSIDTPRHRVIGGALKEEMRYGENPHQKAAFYVTGEKRPGVSTAALLQGKQLSYNNINDTDAAYELVAEFLPEKAPACAIIKHANPCGVATGSSLVEAYRRALACDSVSAFGGIIALNRTLDAETAEEIVKLFTEVIIAPDVTEEAKAIIARKPNLRLLSAGGLPDPRAAGLTAKTVSGGLLVQSRDNGMVEDLELKVVTKRAPTAQELDDMKFAFKIGKHVKSNAVVYAKDGQTAGIGAGQMSRVDSARIAALKAEEAAKALGLAVPMTHGSAVASEAFLPFADGLLSMIAAGATAVIQPGGSMRDQEVIDAANEHGIAMVFTGMRHFRH</sequence>
<evidence type="ECO:0000256" key="6">
    <source>
        <dbReference type="ARBA" id="ARBA00022801"/>
    </source>
</evidence>
<dbReference type="SUPFAM" id="SSF53927">
    <property type="entry name" value="Cytidine deaminase-like"/>
    <property type="match status" value="1"/>
</dbReference>
<name>A0AAW8P974_9HYPH</name>
<dbReference type="InterPro" id="IPR036914">
    <property type="entry name" value="MGS-like_dom_sf"/>
</dbReference>
<evidence type="ECO:0000256" key="1">
    <source>
        <dbReference type="ARBA" id="ARBA00004844"/>
    </source>
</evidence>
<dbReference type="EC" id="2.1.2.3" evidence="10"/>
<keyword evidence="13" id="KW-1185">Reference proteome</keyword>
<dbReference type="NCBIfam" id="TIGR00355">
    <property type="entry name" value="purH"/>
    <property type="match status" value="1"/>
</dbReference>
<dbReference type="SMART" id="SM00851">
    <property type="entry name" value="MGS"/>
    <property type="match status" value="1"/>
</dbReference>
<dbReference type="InterPro" id="IPR016193">
    <property type="entry name" value="Cytidine_deaminase-like"/>
</dbReference>
<keyword evidence="5 10" id="KW-0658">Purine biosynthesis</keyword>
<evidence type="ECO:0000256" key="4">
    <source>
        <dbReference type="ARBA" id="ARBA00022679"/>
    </source>
</evidence>
<dbReference type="InterPro" id="IPR002695">
    <property type="entry name" value="PurH-like"/>
</dbReference>
<dbReference type="PROSITE" id="PS51855">
    <property type="entry name" value="MGS"/>
    <property type="match status" value="1"/>
</dbReference>
<organism evidence="12 13">
    <name type="scientific">Rhizobium redzepovicii</name>
    <dbReference type="NCBI Taxonomy" id="2867518"/>
    <lineage>
        <taxon>Bacteria</taxon>
        <taxon>Pseudomonadati</taxon>
        <taxon>Pseudomonadota</taxon>
        <taxon>Alphaproteobacteria</taxon>
        <taxon>Hyphomicrobiales</taxon>
        <taxon>Rhizobiaceae</taxon>
        <taxon>Rhizobium/Agrobacterium group</taxon>
        <taxon>Rhizobium</taxon>
    </lineage>
</organism>
<dbReference type="NCBIfam" id="NF002049">
    <property type="entry name" value="PRK00881.1"/>
    <property type="match status" value="1"/>
</dbReference>
<protein>
    <recommendedName>
        <fullName evidence="10">Bifunctional purine biosynthesis protein PurH</fullName>
    </recommendedName>
    <domain>
        <recommendedName>
            <fullName evidence="10">Phosphoribosylaminoimidazolecarboxamide formyltransferase</fullName>
            <ecNumber evidence="10">2.1.2.3</ecNumber>
        </recommendedName>
        <alternativeName>
            <fullName evidence="10">AICAR transformylase</fullName>
        </alternativeName>
    </domain>
    <domain>
        <recommendedName>
            <fullName evidence="10">IMP cyclohydrolase</fullName>
            <ecNumber evidence="10">3.5.4.10</ecNumber>
        </recommendedName>
        <alternativeName>
            <fullName evidence="10">ATIC</fullName>
        </alternativeName>
        <alternativeName>
            <fullName evidence="10">IMP synthase</fullName>
        </alternativeName>
        <alternativeName>
            <fullName evidence="10">Inosinicase</fullName>
        </alternativeName>
    </domain>
</protein>
<evidence type="ECO:0000256" key="3">
    <source>
        <dbReference type="ARBA" id="ARBA00007667"/>
    </source>
</evidence>
<dbReference type="Proteomes" id="UP001269402">
    <property type="component" value="Unassembled WGS sequence"/>
</dbReference>
<comment type="catalytic activity">
    <reaction evidence="9 10">
        <text>IMP + H2O = 5-formamido-1-(5-phospho-D-ribosyl)imidazole-4-carboxamide</text>
        <dbReference type="Rhea" id="RHEA:18445"/>
        <dbReference type="ChEBI" id="CHEBI:15377"/>
        <dbReference type="ChEBI" id="CHEBI:58053"/>
        <dbReference type="ChEBI" id="CHEBI:58467"/>
        <dbReference type="EC" id="3.5.4.10"/>
    </reaction>
</comment>
<dbReference type="EMBL" id="JAVLSH010000017">
    <property type="protein sequence ID" value="MDR9763582.1"/>
    <property type="molecule type" value="Genomic_DNA"/>
</dbReference>
<keyword evidence="6 10" id="KW-0378">Hydrolase</keyword>
<evidence type="ECO:0000256" key="10">
    <source>
        <dbReference type="HAMAP-Rule" id="MF_00139"/>
    </source>
</evidence>
<evidence type="ECO:0000256" key="2">
    <source>
        <dbReference type="ARBA" id="ARBA00004954"/>
    </source>
</evidence>
<dbReference type="Gene3D" id="3.40.50.1380">
    <property type="entry name" value="Methylglyoxal synthase-like domain"/>
    <property type="match status" value="1"/>
</dbReference>
<dbReference type="Pfam" id="PF02142">
    <property type="entry name" value="MGS"/>
    <property type="match status" value="1"/>
</dbReference>
<dbReference type="AlphaFoldDB" id="A0AAW8P974"/>
<reference evidence="13" key="1">
    <citation type="submission" date="2023-07" db="EMBL/GenBank/DDBJ databases">
        <title>Genomic characterization of faba bean (Vicia faba) microsymbionts in Mexican soils.</title>
        <authorList>
            <person name="Rivera Orduna F.N."/>
            <person name="Guevara-Luna J."/>
            <person name="Yan J."/>
            <person name="Arroyo-Herrera I."/>
            <person name="Li Y."/>
            <person name="Vasquez-Murrieta M.S."/>
            <person name="Wang E.T."/>
        </authorList>
    </citation>
    <scope>NUCLEOTIDE SEQUENCE [LARGE SCALE GENOMIC DNA]</scope>
    <source>
        <strain evidence="13">CH6</strain>
    </source>
</reference>